<gene>
    <name evidence="2" type="ORF">FYJ39_13310</name>
</gene>
<name>A0A7X2NME7_9CLOT</name>
<dbReference type="RefSeq" id="WP_154472968.1">
    <property type="nucleotide sequence ID" value="NZ_VUMD01000011.1"/>
</dbReference>
<keyword evidence="1" id="KW-0175">Coiled coil</keyword>
<accession>A0A7X2NME7</accession>
<dbReference type="Proteomes" id="UP000429958">
    <property type="component" value="Unassembled WGS sequence"/>
</dbReference>
<dbReference type="AlphaFoldDB" id="A0A7X2NME7"/>
<dbReference type="InterPro" id="IPR025460">
    <property type="entry name" value="DUF4280"/>
</dbReference>
<dbReference type="EMBL" id="VUMD01000011">
    <property type="protein sequence ID" value="MSS37527.1"/>
    <property type="molecule type" value="Genomic_DNA"/>
</dbReference>
<evidence type="ECO:0000313" key="3">
    <source>
        <dbReference type="Proteomes" id="UP000429958"/>
    </source>
</evidence>
<comment type="caution">
    <text evidence="2">The sequence shown here is derived from an EMBL/GenBank/DDBJ whole genome shotgun (WGS) entry which is preliminary data.</text>
</comment>
<proteinExistence type="predicted"/>
<reference evidence="2 3" key="1">
    <citation type="submission" date="2019-08" db="EMBL/GenBank/DDBJ databases">
        <title>In-depth cultivation of the pig gut microbiome towards novel bacterial diversity and tailored functional studies.</title>
        <authorList>
            <person name="Wylensek D."/>
            <person name="Hitch T.C.A."/>
            <person name="Clavel T."/>
        </authorList>
    </citation>
    <scope>NUCLEOTIDE SEQUENCE [LARGE SCALE GENOMIC DNA]</scope>
    <source>
        <strain evidence="2 3">WCA-389-WT-23D1</strain>
    </source>
</reference>
<dbReference type="Pfam" id="PF14107">
    <property type="entry name" value="DUF4280"/>
    <property type="match status" value="1"/>
</dbReference>
<sequence length="278" mass="30416">MGEQELFALEEASGRANQAFMESYGALQQASDRSVAAKEAYQSALNEMENGYNQIPTKEQQENLRKAREELTAAEEAQKAAEGKYEETAQAAQEASDAVQAKKEALRASRATDTTYVVHGARMECSCGMRESYLLLEHSHGVLTRGIPQMTVKDFRLNENIINFGGCTSTENPSTQEAAQKAVQAANQAIQEEKKNEGFLGKVVSCFAGDGKMDTKQIDDSVISQCMGECIAKFAAKEGWRKGHEKVTVNGDAPLLRRCELDCIYGGRITILISGQPE</sequence>
<organism evidence="2 3">
    <name type="scientific">Clostridium porci</name>
    <dbReference type="NCBI Taxonomy" id="2605778"/>
    <lineage>
        <taxon>Bacteria</taxon>
        <taxon>Bacillati</taxon>
        <taxon>Bacillota</taxon>
        <taxon>Clostridia</taxon>
        <taxon>Eubacteriales</taxon>
        <taxon>Clostridiaceae</taxon>
        <taxon>Clostridium</taxon>
    </lineage>
</organism>
<keyword evidence="3" id="KW-1185">Reference proteome</keyword>
<evidence type="ECO:0000313" key="2">
    <source>
        <dbReference type="EMBL" id="MSS37527.1"/>
    </source>
</evidence>
<protein>
    <submittedName>
        <fullName evidence="2">DUF4280 domain-containing protein</fullName>
    </submittedName>
</protein>
<evidence type="ECO:0000256" key="1">
    <source>
        <dbReference type="SAM" id="Coils"/>
    </source>
</evidence>
<feature type="coiled-coil region" evidence="1">
    <location>
        <begin position="27"/>
        <end position="109"/>
    </location>
</feature>